<proteinExistence type="predicted"/>
<evidence type="ECO:0000256" key="1">
    <source>
        <dbReference type="SAM" id="SignalP"/>
    </source>
</evidence>
<gene>
    <name evidence="2" type="ORF">HNP76_001662</name>
</gene>
<protein>
    <recommendedName>
        <fullName evidence="4">Lipoprotein</fullName>
    </recommendedName>
</protein>
<dbReference type="Proteomes" id="UP000518887">
    <property type="component" value="Unassembled WGS sequence"/>
</dbReference>
<feature type="signal peptide" evidence="1">
    <location>
        <begin position="1"/>
        <end position="24"/>
    </location>
</feature>
<comment type="caution">
    <text evidence="2">The sequence shown here is derived from an EMBL/GenBank/DDBJ whole genome shotgun (WGS) entry which is preliminary data.</text>
</comment>
<evidence type="ECO:0000313" key="3">
    <source>
        <dbReference type="Proteomes" id="UP000518887"/>
    </source>
</evidence>
<reference evidence="2 3" key="1">
    <citation type="submission" date="2020-08" db="EMBL/GenBank/DDBJ databases">
        <title>Genomic Encyclopedia of Type Strains, Phase IV (KMG-IV): sequencing the most valuable type-strain genomes for metagenomic binning, comparative biology and taxonomic classification.</title>
        <authorList>
            <person name="Goeker M."/>
        </authorList>
    </citation>
    <scope>NUCLEOTIDE SEQUENCE [LARGE SCALE GENOMIC DNA]</scope>
    <source>
        <strain evidence="2 3">DSM 103462</strain>
    </source>
</reference>
<evidence type="ECO:0000313" key="2">
    <source>
        <dbReference type="EMBL" id="MBB5226289.1"/>
    </source>
</evidence>
<dbReference type="RefSeq" id="WP_184659407.1">
    <property type="nucleotide sequence ID" value="NZ_CP031518.1"/>
</dbReference>
<evidence type="ECO:0008006" key="4">
    <source>
        <dbReference type="Google" id="ProtNLM"/>
    </source>
</evidence>
<dbReference type="PROSITE" id="PS51257">
    <property type="entry name" value="PROKAR_LIPOPROTEIN"/>
    <property type="match status" value="1"/>
</dbReference>
<dbReference type="AlphaFoldDB" id="A0A7W8G9N0"/>
<organism evidence="2 3">
    <name type="scientific">Treponema ruminis</name>
    <dbReference type="NCBI Taxonomy" id="744515"/>
    <lineage>
        <taxon>Bacteria</taxon>
        <taxon>Pseudomonadati</taxon>
        <taxon>Spirochaetota</taxon>
        <taxon>Spirochaetia</taxon>
        <taxon>Spirochaetales</taxon>
        <taxon>Treponemataceae</taxon>
        <taxon>Treponema</taxon>
    </lineage>
</organism>
<dbReference type="EMBL" id="JACHFQ010000005">
    <property type="protein sequence ID" value="MBB5226289.1"/>
    <property type="molecule type" value="Genomic_DNA"/>
</dbReference>
<keyword evidence="3" id="KW-1185">Reference proteome</keyword>
<sequence length="265" mass="29956">MKKTVVSIAGTMMLALLLSCGSTKVDSDDIDSYGDETEATAIPLTAKKSSSQKIDSDPYSKSKIKGSGDRSFMEKLFEFKKFEKYDSTNVYLKKGKKRLCTFIHKPQTDLAGFLVRYDTSSYACFLATNERNALIKAANQYFEDFDNKKLDKKMKKSERAYGQVGAYEEFGIAESMMTSYSKPKAYFGYKFLGKSPYFCIYVVRSPNLNEDLGSNRPPQSVDQKYYFTRAQIEKLTDFLSDESIDALNAPIPTESAEPDSYEEAE</sequence>
<accession>A0A7W8G9N0</accession>
<name>A0A7W8G9N0_9SPIR</name>
<keyword evidence="1" id="KW-0732">Signal</keyword>
<feature type="chain" id="PRO_5031077143" description="Lipoprotein" evidence="1">
    <location>
        <begin position="25"/>
        <end position="265"/>
    </location>
</feature>